<protein>
    <submittedName>
        <fullName evidence="1">DUF2591 domain-containing protein</fullName>
    </submittedName>
</protein>
<gene>
    <name evidence="1" type="ORF">DAPPPG215_18290</name>
</gene>
<sequence>MSEFVEVKTADLVGAALDWAVGKAIGWVEPIFGIGQISYIVEDNFLMMGKPDPDEPDDVTRVEHFNHYTQWAPSRSWSQGGPLIDKYVQQLCDAVPPECGWGDRAPMHYANSDNADGYQRFAMGETKLIAACRAIVASVLGETVSVPKELLS</sequence>
<organism evidence="1 2">
    <name type="scientific">Pseudomonas syringae pv. tomato</name>
    <dbReference type="NCBI Taxonomy" id="323"/>
    <lineage>
        <taxon>Bacteria</taxon>
        <taxon>Pseudomonadati</taxon>
        <taxon>Pseudomonadota</taxon>
        <taxon>Gammaproteobacteria</taxon>
        <taxon>Pseudomonadales</taxon>
        <taxon>Pseudomonadaceae</taxon>
        <taxon>Pseudomonas</taxon>
    </lineage>
</organism>
<dbReference type="AlphaFoldDB" id="A0AAQ0NJP0"/>
<dbReference type="RefSeq" id="WP_007244269.1">
    <property type="nucleotide sequence ID" value="NZ_JAIFYB010000039.1"/>
</dbReference>
<name>A0AAQ0NJP0_PSEUB</name>
<evidence type="ECO:0000313" key="1">
    <source>
        <dbReference type="EMBL" id="CAI8908049.1"/>
    </source>
</evidence>
<dbReference type="Pfam" id="PF10765">
    <property type="entry name" value="Phage_P22_NinX"/>
    <property type="match status" value="1"/>
</dbReference>
<proteinExistence type="predicted"/>
<dbReference type="InterPro" id="IPR019701">
    <property type="entry name" value="Phage_P22_NinX"/>
</dbReference>
<reference evidence="1" key="1">
    <citation type="submission" date="2023-03" db="EMBL/GenBank/DDBJ databases">
        <authorList>
            <person name="Pothier F. J."/>
        </authorList>
    </citation>
    <scope>NUCLEOTIDE SEQUENCE</scope>
    <source>
        <strain evidence="1">DAPP-PG 215</strain>
    </source>
</reference>
<dbReference type="EMBL" id="OX458335">
    <property type="protein sequence ID" value="CAI8908049.1"/>
    <property type="molecule type" value="Genomic_DNA"/>
</dbReference>
<evidence type="ECO:0000313" key="2">
    <source>
        <dbReference type="Proteomes" id="UP001177000"/>
    </source>
</evidence>
<dbReference type="Proteomes" id="UP001177000">
    <property type="component" value="Chromosome"/>
</dbReference>
<accession>A0AAQ0NJP0</accession>